<dbReference type="Gene3D" id="1.20.1510.10">
    <property type="entry name" value="Cation efflux protein transmembrane domain"/>
    <property type="match status" value="1"/>
</dbReference>
<keyword evidence="4 9" id="KW-0812">Transmembrane</keyword>
<feature type="transmembrane region" description="Helical" evidence="9">
    <location>
        <begin position="111"/>
        <end position="134"/>
    </location>
</feature>
<keyword evidence="7" id="KW-0406">Ion transport</keyword>
<dbReference type="EMBL" id="JRAK01000119">
    <property type="protein sequence ID" value="KGN85892.1"/>
    <property type="molecule type" value="Genomic_DNA"/>
</dbReference>
<evidence type="ECO:0000259" key="11">
    <source>
        <dbReference type="Pfam" id="PF16916"/>
    </source>
</evidence>
<dbReference type="InterPro" id="IPR050681">
    <property type="entry name" value="CDF/SLC30A"/>
</dbReference>
<reference evidence="12 13" key="1">
    <citation type="submission" date="2014-08" db="EMBL/GenBank/DDBJ databases">
        <title>Porphyromonas gulae strain:COT-052_OH3439 Genome sequencing.</title>
        <authorList>
            <person name="Wallis C."/>
            <person name="Deusch O."/>
            <person name="O'Flynn C."/>
            <person name="Davis I."/>
            <person name="Jospin G."/>
            <person name="Darling A.E."/>
            <person name="Coil D.A."/>
            <person name="Alexiev A."/>
            <person name="Horsfall A."/>
            <person name="Kirkwood N."/>
            <person name="Harris S."/>
            <person name="Eisen J.A."/>
        </authorList>
    </citation>
    <scope>NUCLEOTIDE SEQUENCE [LARGE SCALE GENOMIC DNA]</scope>
    <source>
        <strain evidence="13">COT-052 OH3439</strain>
    </source>
</reference>
<dbReference type="InterPro" id="IPR036837">
    <property type="entry name" value="Cation_efflux_CTD_sf"/>
</dbReference>
<feature type="domain" description="Cation efflux protein transmembrane" evidence="10">
    <location>
        <begin position="46"/>
        <end position="235"/>
    </location>
</feature>
<name>A0A0A2F761_9PORP</name>
<evidence type="ECO:0000256" key="2">
    <source>
        <dbReference type="ARBA" id="ARBA00008873"/>
    </source>
</evidence>
<dbReference type="AlphaFoldDB" id="A0A0A2F761"/>
<dbReference type="SUPFAM" id="SSF160240">
    <property type="entry name" value="Cation efflux protein cytoplasmic domain-like"/>
    <property type="match status" value="1"/>
</dbReference>
<keyword evidence="5" id="KW-0864">Zinc transport</keyword>
<evidence type="ECO:0000256" key="8">
    <source>
        <dbReference type="ARBA" id="ARBA00023136"/>
    </source>
</evidence>
<evidence type="ECO:0000256" key="4">
    <source>
        <dbReference type="ARBA" id="ARBA00022692"/>
    </source>
</evidence>
<evidence type="ECO:0000256" key="9">
    <source>
        <dbReference type="SAM" id="Phobius"/>
    </source>
</evidence>
<accession>A0A0A2F761</accession>
<dbReference type="InterPro" id="IPR027469">
    <property type="entry name" value="Cation_efflux_TMD_sf"/>
</dbReference>
<dbReference type="Pfam" id="PF01545">
    <property type="entry name" value="Cation_efflux"/>
    <property type="match status" value="1"/>
</dbReference>
<feature type="transmembrane region" description="Helical" evidence="9">
    <location>
        <begin position="146"/>
        <end position="165"/>
    </location>
</feature>
<feature type="transmembrane region" description="Helical" evidence="9">
    <location>
        <begin position="210"/>
        <end position="227"/>
    </location>
</feature>
<evidence type="ECO:0000313" key="13">
    <source>
        <dbReference type="Proteomes" id="UP000030146"/>
    </source>
</evidence>
<keyword evidence="3" id="KW-0813">Transport</keyword>
<comment type="subcellular location">
    <subcellularLocation>
        <location evidence="1">Membrane</location>
        <topology evidence="1">Multi-pass membrane protein</topology>
    </subcellularLocation>
</comment>
<dbReference type="InterPro" id="IPR027470">
    <property type="entry name" value="Cation_efflux_CTD"/>
</dbReference>
<comment type="caution">
    <text evidence="12">The sequence shown here is derived from an EMBL/GenBank/DDBJ whole genome shotgun (WGS) entry which is preliminary data.</text>
</comment>
<keyword evidence="5" id="KW-0862">Zinc</keyword>
<evidence type="ECO:0000256" key="5">
    <source>
        <dbReference type="ARBA" id="ARBA00022906"/>
    </source>
</evidence>
<proteinExistence type="inferred from homology"/>
<dbReference type="PANTHER" id="PTHR11562">
    <property type="entry name" value="CATION EFFLUX PROTEIN/ ZINC TRANSPORTER"/>
    <property type="match status" value="1"/>
</dbReference>
<dbReference type="RefSeq" id="WP_039425822.1">
    <property type="nucleotide sequence ID" value="NZ_JRAK01000119.1"/>
</dbReference>
<keyword evidence="13" id="KW-1185">Reference proteome</keyword>
<keyword evidence="8 9" id="KW-0472">Membrane</keyword>
<evidence type="ECO:0000313" key="12">
    <source>
        <dbReference type="EMBL" id="KGN85892.1"/>
    </source>
</evidence>
<keyword evidence="6 9" id="KW-1133">Transmembrane helix</keyword>
<evidence type="ECO:0000256" key="6">
    <source>
        <dbReference type="ARBA" id="ARBA00022989"/>
    </source>
</evidence>
<dbReference type="InterPro" id="IPR002524">
    <property type="entry name" value="Cation_efflux"/>
</dbReference>
<dbReference type="GO" id="GO:0005886">
    <property type="term" value="C:plasma membrane"/>
    <property type="evidence" value="ECO:0007669"/>
    <property type="project" value="TreeGrafter"/>
</dbReference>
<comment type="similarity">
    <text evidence="2">Belongs to the cation diffusion facilitator (CDF) transporter (TC 2.A.4) family. SLC30A subfamily.</text>
</comment>
<feature type="domain" description="Cation efflux protein cytoplasmic" evidence="11">
    <location>
        <begin position="239"/>
        <end position="317"/>
    </location>
</feature>
<sequence>METRQSHAHTCCSEHKREAHYHEHHHHHGHHHGHHHHHHGESGSNLLFAFAMNLFFAIVELIGGIFTGSVAILSDALHDFGDSISLGVAWRLQKLSEKGRDRSFSYGYKRFSLLGALLISIILLVGSVFVIIAAVQRFSMPGEPKAGGMLILAIFGLVVNGLAALRLKGSSSLNERAVMLHLLEDVLGWAAVLVVSIVMLFVDAPILDPILSLCITAWILYNVYGNLCETFKVLLQGVPDGIDLEGLKTDILSLPHIRSVHDIHLWTLDGESHVMTIHVVYCPDDFSSPQAVFDMKESVREKCSAHGIRHATIELDPEGCSCGMEGC</sequence>
<dbReference type="PANTHER" id="PTHR11562:SF17">
    <property type="entry name" value="RE54080P-RELATED"/>
    <property type="match status" value="1"/>
</dbReference>
<evidence type="ECO:0000259" key="10">
    <source>
        <dbReference type="Pfam" id="PF01545"/>
    </source>
</evidence>
<evidence type="ECO:0000256" key="1">
    <source>
        <dbReference type="ARBA" id="ARBA00004141"/>
    </source>
</evidence>
<dbReference type="NCBIfam" id="TIGR01297">
    <property type="entry name" value="CDF"/>
    <property type="match status" value="1"/>
</dbReference>
<dbReference type="Pfam" id="PF16916">
    <property type="entry name" value="ZT_dimer"/>
    <property type="match status" value="1"/>
</dbReference>
<organism evidence="12 13">
    <name type="scientific">Porphyromonas gulae</name>
    <dbReference type="NCBI Taxonomy" id="111105"/>
    <lineage>
        <taxon>Bacteria</taxon>
        <taxon>Pseudomonadati</taxon>
        <taxon>Bacteroidota</taxon>
        <taxon>Bacteroidia</taxon>
        <taxon>Bacteroidales</taxon>
        <taxon>Porphyromonadaceae</taxon>
        <taxon>Porphyromonas</taxon>
    </lineage>
</organism>
<dbReference type="InterPro" id="IPR058533">
    <property type="entry name" value="Cation_efflux_TM"/>
</dbReference>
<feature type="transmembrane region" description="Helical" evidence="9">
    <location>
        <begin position="186"/>
        <end position="204"/>
    </location>
</feature>
<dbReference type="SUPFAM" id="SSF161111">
    <property type="entry name" value="Cation efflux protein transmembrane domain-like"/>
    <property type="match status" value="1"/>
</dbReference>
<gene>
    <name evidence="12" type="ORF">HR15_08640</name>
</gene>
<evidence type="ECO:0000256" key="7">
    <source>
        <dbReference type="ARBA" id="ARBA00023065"/>
    </source>
</evidence>
<protein>
    <submittedName>
        <fullName evidence="12">Cobalt transporter</fullName>
    </submittedName>
</protein>
<evidence type="ECO:0000256" key="3">
    <source>
        <dbReference type="ARBA" id="ARBA00022448"/>
    </source>
</evidence>
<dbReference type="Proteomes" id="UP000030146">
    <property type="component" value="Unassembled WGS sequence"/>
</dbReference>
<dbReference type="GO" id="GO:0005385">
    <property type="term" value="F:zinc ion transmembrane transporter activity"/>
    <property type="evidence" value="ECO:0007669"/>
    <property type="project" value="TreeGrafter"/>
</dbReference>
<feature type="transmembrane region" description="Helical" evidence="9">
    <location>
        <begin position="46"/>
        <end position="66"/>
    </location>
</feature>